<dbReference type="Pfam" id="PF07289">
    <property type="entry name" value="BBL5"/>
    <property type="match status" value="1"/>
</dbReference>
<dbReference type="OMA" id="WFAYKTI"/>
<evidence type="ECO:0000256" key="8">
    <source>
        <dbReference type="SAM" id="MobiDB-lite"/>
    </source>
</evidence>
<dbReference type="PANTHER" id="PTHR21351">
    <property type="entry name" value="BARDET-BIEDL SYNDROME PROTEIN 5"/>
    <property type="match status" value="1"/>
</dbReference>
<evidence type="ECO:0000256" key="5">
    <source>
        <dbReference type="ARBA" id="ARBA00023069"/>
    </source>
</evidence>
<dbReference type="GO" id="GO:0034464">
    <property type="term" value="C:BBSome"/>
    <property type="evidence" value="ECO:0007669"/>
    <property type="project" value="InterPro"/>
</dbReference>
<evidence type="ECO:0000313" key="12">
    <source>
        <dbReference type="Proteomes" id="UP000030765"/>
    </source>
</evidence>
<evidence type="ECO:0000256" key="3">
    <source>
        <dbReference type="ARBA" id="ARBA00005822"/>
    </source>
</evidence>
<proteinExistence type="inferred from homology"/>
<dbReference type="VEuPathDB" id="VectorBase:ASIS018992"/>
<evidence type="ECO:0000256" key="2">
    <source>
        <dbReference type="ARBA" id="ARBA00004245"/>
    </source>
</evidence>
<dbReference type="InterPro" id="IPR006606">
    <property type="entry name" value="BBL5"/>
</dbReference>
<dbReference type="EMBL" id="ATLV01018207">
    <property type="status" value="NOT_ANNOTATED_CDS"/>
    <property type="molecule type" value="Genomic_DNA"/>
</dbReference>
<dbReference type="SMART" id="SM00683">
    <property type="entry name" value="DM16"/>
    <property type="match status" value="2"/>
</dbReference>
<keyword evidence="4" id="KW-0963">Cytoplasm</keyword>
<sequence length="767" mass="88115">MAPTVQNGANSADKRPVRQQERRSELISRVKYCNTLPDIPFDLKFITYPFENDRFIQYNPTSLERNYRYEVLTEHDLGVTIDLINRDLYQIDHTAQLDPADEKLLEEDIHTPQDSMRSSRHAKSVSWLRKSEYISTEQTRFNPQTMEKVEAKVGFNVKKSLREETLYMDREAQIKAIDKTFEDNTKPITTHYSKPGVTPVEVLPLFPDFANWKYPCAQVIFDSDPAPSGKNVPAQIEEMSQAMIRGVMDESGEQFVAYFLPTEDTLEKRRRDLVNETLYEDEEEYEYKMAREYNWNVKSKASKGYEENYYLVLRPDGIYYNELETRVRLSKRRQKNAQQQSNTKLVVKHRPLNASEHRMQRYRERQLEPPGEEDDEDIEEEEEEEEDEEVQGSQTQAGDGKRDDDGKENRDGDRSRSGSRSRSRSRASNRSRSSRSRSSYKTLRSGERILDVLESVEDTKGNSGDCGRILATNLRVIWYSVTSHRFSLSIGYSCILTMNTKTVVSKLRGTTQALHILSVGSNSRFEFIFTNLMAVNTKHFASIFDIYRLYQGSTVYRELKLRSSIVTAGQLQVLPQEQIFNSISGVWNLSSDQGNLGMLIVSNVRLVWFAEMNNSFNISLPYMQIGNVRIRESKYGPALVIQTLETGGSYVLGFRIDPPERLGDVYRELLSLHSVYTETPIFGVSYERPTDIQRPATESIDDIEEFDSTAGSDINSKFTAYLADTGSGGNGSGTRRKPFYCKELGFAMESLKDGYTVKDLWDVLPSQ</sequence>
<dbReference type="InterPro" id="IPR014003">
    <property type="entry name" value="BBS5_PH"/>
</dbReference>
<organism evidence="11 12">
    <name type="scientific">Anopheles sinensis</name>
    <name type="common">Mosquito</name>
    <dbReference type="NCBI Taxonomy" id="74873"/>
    <lineage>
        <taxon>Eukaryota</taxon>
        <taxon>Metazoa</taxon>
        <taxon>Ecdysozoa</taxon>
        <taxon>Arthropoda</taxon>
        <taxon>Hexapoda</taxon>
        <taxon>Insecta</taxon>
        <taxon>Pterygota</taxon>
        <taxon>Neoptera</taxon>
        <taxon>Endopterygota</taxon>
        <taxon>Diptera</taxon>
        <taxon>Nematocera</taxon>
        <taxon>Culicoidea</taxon>
        <taxon>Culicidae</taxon>
        <taxon>Anophelinae</taxon>
        <taxon>Anopheles</taxon>
    </lineage>
</organism>
<evidence type="ECO:0000313" key="10">
    <source>
        <dbReference type="EMBL" id="KFB42787.1"/>
    </source>
</evidence>
<dbReference type="VEuPathDB" id="VectorBase:ASIS001435"/>
<gene>
    <name evidence="10" type="ORF">ZHAS_00010536</name>
</gene>
<feature type="compositionally biased region" description="Basic and acidic residues" evidence="8">
    <location>
        <begin position="399"/>
        <end position="416"/>
    </location>
</feature>
<evidence type="ECO:0000256" key="4">
    <source>
        <dbReference type="ARBA" id="ARBA00022490"/>
    </source>
</evidence>
<feature type="compositionally biased region" description="Basic residues" evidence="8">
    <location>
        <begin position="417"/>
        <end position="435"/>
    </location>
</feature>
<feature type="region of interest" description="Disordered" evidence="8">
    <location>
        <begin position="1"/>
        <end position="22"/>
    </location>
</feature>
<feature type="compositionally biased region" description="Acidic residues" evidence="8">
    <location>
        <begin position="370"/>
        <end position="390"/>
    </location>
</feature>
<dbReference type="AlphaFoldDB" id="A0A084VXU3"/>
<dbReference type="GO" id="GO:0032266">
    <property type="term" value="F:phosphatidylinositol-3-phosphate binding"/>
    <property type="evidence" value="ECO:0007669"/>
    <property type="project" value="TreeGrafter"/>
</dbReference>
<name>A0A084VXU3_ANOSI</name>
<dbReference type="Proteomes" id="UP000030765">
    <property type="component" value="Unassembled WGS sequence"/>
</dbReference>
<feature type="compositionally biased region" description="Basic and acidic residues" evidence="8">
    <location>
        <begin position="355"/>
        <end position="367"/>
    </location>
</feature>
<keyword evidence="6" id="KW-0206">Cytoskeleton</keyword>
<feature type="domain" description="BBSome complex member BBS5 PH" evidence="9">
    <location>
        <begin position="577"/>
        <end position="631"/>
    </location>
</feature>
<accession>A0A084VXU3</accession>
<evidence type="ECO:0000256" key="1">
    <source>
        <dbReference type="ARBA" id="ARBA00004138"/>
    </source>
</evidence>
<feature type="compositionally biased region" description="Polar residues" evidence="8">
    <location>
        <begin position="1"/>
        <end position="10"/>
    </location>
</feature>
<dbReference type="Pfam" id="PF03985">
    <property type="entry name" value="Paf1"/>
    <property type="match status" value="1"/>
</dbReference>
<dbReference type="GO" id="GO:0016593">
    <property type="term" value="C:Cdc73/Paf1 complex"/>
    <property type="evidence" value="ECO:0007669"/>
    <property type="project" value="InterPro"/>
</dbReference>
<evidence type="ECO:0000313" key="11">
    <source>
        <dbReference type="EnsemblMetazoa" id="ASIC010536-PA"/>
    </source>
</evidence>
<dbReference type="EnsemblMetazoa" id="ASIC010536-RA">
    <property type="protein sequence ID" value="ASIC010536-PA"/>
    <property type="gene ID" value="ASIC010536"/>
</dbReference>
<evidence type="ECO:0000256" key="6">
    <source>
        <dbReference type="ARBA" id="ARBA00023212"/>
    </source>
</evidence>
<dbReference type="EMBL" id="KE525224">
    <property type="protein sequence ID" value="KFB42787.1"/>
    <property type="molecule type" value="Genomic_DNA"/>
</dbReference>
<dbReference type="GO" id="GO:0006368">
    <property type="term" value="P:transcription elongation by RNA polymerase II"/>
    <property type="evidence" value="ECO:0007669"/>
    <property type="project" value="InterPro"/>
</dbReference>
<reference evidence="11" key="2">
    <citation type="submission" date="2020-05" db="UniProtKB">
        <authorList>
            <consortium name="EnsemblMetazoa"/>
        </authorList>
    </citation>
    <scope>IDENTIFICATION</scope>
</reference>
<dbReference type="InterPro" id="IPR007133">
    <property type="entry name" value="RNA_pol_II-assoc_Paf1"/>
</dbReference>
<keyword evidence="7" id="KW-0966">Cell projection</keyword>
<dbReference type="PANTHER" id="PTHR21351:SF0">
    <property type="entry name" value="BARDET-BIEDL SYNDROME 5 PROTEIN"/>
    <property type="match status" value="1"/>
</dbReference>
<feature type="domain" description="BBSome complex member BBS5 PH" evidence="9">
    <location>
        <begin position="447"/>
        <end position="501"/>
    </location>
</feature>
<feature type="compositionally biased region" description="Basic and acidic residues" evidence="8">
    <location>
        <begin position="12"/>
        <end position="22"/>
    </location>
</feature>
<keyword evidence="5" id="KW-0969">Cilium</keyword>
<dbReference type="STRING" id="74873.A0A084VXU3"/>
<keyword evidence="12" id="KW-1185">Reference proteome</keyword>
<protein>
    <recommendedName>
        <fullName evidence="9">BBSome complex member BBS5 PH domain-containing protein</fullName>
    </recommendedName>
</protein>
<dbReference type="OrthoDB" id="10260285at2759"/>
<reference evidence="10 12" key="1">
    <citation type="journal article" date="2014" name="BMC Genomics">
        <title>Genome sequence of Anopheles sinensis provides insight into genetics basis of mosquito competence for malaria parasites.</title>
        <authorList>
            <person name="Zhou D."/>
            <person name="Zhang D."/>
            <person name="Ding G."/>
            <person name="Shi L."/>
            <person name="Hou Q."/>
            <person name="Ye Y."/>
            <person name="Xu Y."/>
            <person name="Zhou H."/>
            <person name="Xiong C."/>
            <person name="Li S."/>
            <person name="Yu J."/>
            <person name="Hong S."/>
            <person name="Yu X."/>
            <person name="Zou P."/>
            <person name="Chen C."/>
            <person name="Chang X."/>
            <person name="Wang W."/>
            <person name="Lv Y."/>
            <person name="Sun Y."/>
            <person name="Ma L."/>
            <person name="Shen B."/>
            <person name="Zhu C."/>
        </authorList>
    </citation>
    <scope>NUCLEOTIDE SEQUENCE [LARGE SCALE GENOMIC DNA]</scope>
</reference>
<evidence type="ECO:0000256" key="7">
    <source>
        <dbReference type="ARBA" id="ARBA00023273"/>
    </source>
</evidence>
<comment type="similarity">
    <text evidence="3">Belongs to the BBS5 family.</text>
</comment>
<comment type="subcellular location">
    <subcellularLocation>
        <location evidence="1">Cell projection</location>
        <location evidence="1">Cilium</location>
    </subcellularLocation>
    <subcellularLocation>
        <location evidence="2">Cytoplasm</location>
        <location evidence="2">Cytoskeleton</location>
    </subcellularLocation>
</comment>
<dbReference type="GO" id="GO:0060271">
    <property type="term" value="P:cilium assembly"/>
    <property type="evidence" value="ECO:0007669"/>
    <property type="project" value="TreeGrafter"/>
</dbReference>
<dbReference type="GO" id="GO:0036064">
    <property type="term" value="C:ciliary basal body"/>
    <property type="evidence" value="ECO:0007669"/>
    <property type="project" value="TreeGrafter"/>
</dbReference>
<evidence type="ECO:0000259" key="9">
    <source>
        <dbReference type="SMART" id="SM00683"/>
    </source>
</evidence>
<dbReference type="VEuPathDB" id="VectorBase:ASIC010536"/>
<feature type="region of interest" description="Disordered" evidence="8">
    <location>
        <begin position="330"/>
        <end position="442"/>
    </location>
</feature>